<reference evidence="4 5" key="1">
    <citation type="journal article" date="2018" name="Gigascience">
        <title>Genomes of trombidid mites reveal novel predicted allergens and laterally-transferred genes associated with secondary metabolism.</title>
        <authorList>
            <person name="Dong X."/>
            <person name="Chaisiri K."/>
            <person name="Xia D."/>
            <person name="Armstrong S.D."/>
            <person name="Fang Y."/>
            <person name="Donnelly M.J."/>
            <person name="Kadowaki T."/>
            <person name="McGarry J.W."/>
            <person name="Darby A.C."/>
            <person name="Makepeace B.L."/>
        </authorList>
    </citation>
    <scope>NUCLEOTIDE SEQUENCE [LARGE SCALE GENOMIC DNA]</scope>
    <source>
        <strain evidence="4">UoL-UT</strain>
    </source>
</reference>
<feature type="compositionally biased region" description="Acidic residues" evidence="2">
    <location>
        <begin position="213"/>
        <end position="233"/>
    </location>
</feature>
<evidence type="ECO:0000256" key="1">
    <source>
        <dbReference type="ARBA" id="ARBA00007797"/>
    </source>
</evidence>
<sequence length="529" mass="62139">VANEVERLIYRPNITMKAQYYGLCFLNEIILSDSDHNLADKLIKIYFDFFKLNLKKGEVNNKLMNAILTGVNRTFPYSKLDSVTFENHVDTFFKVIHFVNFNVAIQVLNLLLNVMDDKKNGLLSDRFYCVLYRFLVEIKLDNCSRKAVFLNLLYRSMKKDSDLKRVKAFIRRLQQVAFHSSSSIAAAILLLISQLVKLKPDLKNTVVNNQIAEESDDEEKFEDVRDESDEEQEKELVAETQPSWVHSQKDGSHLKYDIRHRNPSYANAEKELLWETVNLSRHYHPTVALFADSVLRNNAIEYDGDPLADFTIKNFLDRFVYRNPKKLNVEQKVTKMDKKVFRRINEKVAPTIDASNFTNIPEDKIAIEERFIYKYLSTKKREKEEDNESVTSEDFERMLEKYEPGFEKDLVDDLRHSKRKSGDAVDEDDELDLSDDEEYNKHFEDLDEELQDMFEDEDEGDVKYERRGHEKDISSLFASADKFAEMLEKNDDEFSDEEADSCSEEDEKSKTKGAKRKKRLQRSKQRKRK</sequence>
<keyword evidence="5" id="KW-1185">Reference proteome</keyword>
<accession>A0A443S664</accession>
<feature type="non-terminal residue" evidence="4">
    <location>
        <position position="1"/>
    </location>
</feature>
<dbReference type="STRING" id="299467.A0A443S664"/>
<dbReference type="EMBL" id="NCKV01007440">
    <property type="protein sequence ID" value="RWS22974.1"/>
    <property type="molecule type" value="Genomic_DNA"/>
</dbReference>
<evidence type="ECO:0000313" key="5">
    <source>
        <dbReference type="Proteomes" id="UP000288716"/>
    </source>
</evidence>
<feature type="region of interest" description="Disordered" evidence="2">
    <location>
        <begin position="213"/>
        <end position="240"/>
    </location>
</feature>
<name>A0A443S664_9ACAR</name>
<evidence type="ECO:0000256" key="2">
    <source>
        <dbReference type="SAM" id="MobiDB-lite"/>
    </source>
</evidence>
<feature type="region of interest" description="Disordered" evidence="2">
    <location>
        <begin position="488"/>
        <end position="529"/>
    </location>
</feature>
<dbReference type="OrthoDB" id="28947at2759"/>
<comment type="similarity">
    <text evidence="1">Belongs to the CBF/MAK21 family.</text>
</comment>
<comment type="caution">
    <text evidence="4">The sequence shown here is derived from an EMBL/GenBank/DDBJ whole genome shotgun (WGS) entry which is preliminary data.</text>
</comment>
<dbReference type="PANTHER" id="PTHR12048">
    <property type="entry name" value="CCAAT-BINDING FACTOR-RELATED"/>
    <property type="match status" value="1"/>
</dbReference>
<evidence type="ECO:0000313" key="4">
    <source>
        <dbReference type="EMBL" id="RWS22974.1"/>
    </source>
</evidence>
<gene>
    <name evidence="4" type="ORF">B4U80_04151</name>
</gene>
<dbReference type="Pfam" id="PF03914">
    <property type="entry name" value="CBF"/>
    <property type="match status" value="1"/>
</dbReference>
<dbReference type="InterPro" id="IPR005612">
    <property type="entry name" value="CCAAT-binding_factor"/>
</dbReference>
<feature type="compositionally biased region" description="Acidic residues" evidence="2">
    <location>
        <begin position="448"/>
        <end position="460"/>
    </location>
</feature>
<feature type="compositionally biased region" description="Basic and acidic residues" evidence="2">
    <location>
        <begin position="461"/>
        <end position="471"/>
    </location>
</feature>
<feature type="compositionally biased region" description="Basic residues" evidence="2">
    <location>
        <begin position="511"/>
        <end position="529"/>
    </location>
</feature>
<feature type="compositionally biased region" description="Acidic residues" evidence="2">
    <location>
        <begin position="490"/>
        <end position="506"/>
    </location>
</feature>
<feature type="region of interest" description="Disordered" evidence="2">
    <location>
        <begin position="448"/>
        <end position="471"/>
    </location>
</feature>
<evidence type="ECO:0000259" key="3">
    <source>
        <dbReference type="Pfam" id="PF03914"/>
    </source>
</evidence>
<dbReference type="GO" id="GO:0005634">
    <property type="term" value="C:nucleus"/>
    <property type="evidence" value="ECO:0007669"/>
    <property type="project" value="UniProtKB-ARBA"/>
</dbReference>
<dbReference type="Proteomes" id="UP000288716">
    <property type="component" value="Unassembled WGS sequence"/>
</dbReference>
<proteinExistence type="inferred from homology"/>
<dbReference type="InterPro" id="IPR040155">
    <property type="entry name" value="CEBPZ/Mak21-like"/>
</dbReference>
<dbReference type="PANTHER" id="PTHR12048:SF0">
    <property type="entry name" value="CCAAT_ENHANCER-BINDING PROTEIN ZETA"/>
    <property type="match status" value="1"/>
</dbReference>
<dbReference type="AlphaFoldDB" id="A0A443S664"/>
<protein>
    <submittedName>
        <fullName evidence="4">CCAAT/enhancer-binding protein zeta-like protein</fullName>
    </submittedName>
</protein>
<dbReference type="VEuPathDB" id="VectorBase:LDEU009066"/>
<feature type="domain" description="CCAAT-binding factor" evidence="3">
    <location>
        <begin position="104"/>
        <end position="291"/>
    </location>
</feature>
<organism evidence="4 5">
    <name type="scientific">Leptotrombidium deliense</name>
    <dbReference type="NCBI Taxonomy" id="299467"/>
    <lineage>
        <taxon>Eukaryota</taxon>
        <taxon>Metazoa</taxon>
        <taxon>Ecdysozoa</taxon>
        <taxon>Arthropoda</taxon>
        <taxon>Chelicerata</taxon>
        <taxon>Arachnida</taxon>
        <taxon>Acari</taxon>
        <taxon>Acariformes</taxon>
        <taxon>Trombidiformes</taxon>
        <taxon>Prostigmata</taxon>
        <taxon>Anystina</taxon>
        <taxon>Parasitengona</taxon>
        <taxon>Trombiculoidea</taxon>
        <taxon>Trombiculidae</taxon>
        <taxon>Leptotrombidium</taxon>
    </lineage>
</organism>